<name>A0A9N7UCE3_PLEPL</name>
<reference evidence="2" key="1">
    <citation type="submission" date="2020-03" db="EMBL/GenBank/DDBJ databases">
        <authorList>
            <person name="Weist P."/>
        </authorList>
    </citation>
    <scope>NUCLEOTIDE SEQUENCE</scope>
</reference>
<sequence>MTVTYRDPRIISLAQEFSSILKEQQPLTSKHLCPPKVVLQLRTRYPNFCPHCSVKSASPAPPEKVKQEPHQESAVIPPPAAPPVTPPAEPAVVLEGRGGLAIWHTGHHPAQQQQVRRETSEEDSTMMSEWRQQGWTGTKIQPWHCLSRPAHYIISVHSLPSLYQSLSVESPLVCPPLLEGEGLSQVPTIPPDTVTPPVLTSTEQKNVDLKAKTQKFRKSKKARLIHRRVTDEVFYFICKWPGDSESGGGQRFLGGRKLKDMSSDILLQRRVHVNHRGRLG</sequence>
<evidence type="ECO:0000256" key="1">
    <source>
        <dbReference type="SAM" id="MobiDB-lite"/>
    </source>
</evidence>
<feature type="region of interest" description="Disordered" evidence="1">
    <location>
        <begin position="56"/>
        <end position="87"/>
    </location>
</feature>
<dbReference type="Proteomes" id="UP001153269">
    <property type="component" value="Unassembled WGS sequence"/>
</dbReference>
<comment type="caution">
    <text evidence="2">The sequence shown here is derived from an EMBL/GenBank/DDBJ whole genome shotgun (WGS) entry which is preliminary data.</text>
</comment>
<accession>A0A9N7UCE3</accession>
<evidence type="ECO:0000313" key="3">
    <source>
        <dbReference type="Proteomes" id="UP001153269"/>
    </source>
</evidence>
<dbReference type="AlphaFoldDB" id="A0A9N7UCE3"/>
<gene>
    <name evidence="2" type="ORF">PLEPLA_LOCUS15635</name>
</gene>
<feature type="compositionally biased region" description="Pro residues" evidence="1">
    <location>
        <begin position="76"/>
        <end position="87"/>
    </location>
</feature>
<keyword evidence="3" id="KW-1185">Reference proteome</keyword>
<proteinExistence type="predicted"/>
<protein>
    <submittedName>
        <fullName evidence="2">Uncharacterized protein</fullName>
    </submittedName>
</protein>
<organism evidence="2 3">
    <name type="scientific">Pleuronectes platessa</name>
    <name type="common">European plaice</name>
    <dbReference type="NCBI Taxonomy" id="8262"/>
    <lineage>
        <taxon>Eukaryota</taxon>
        <taxon>Metazoa</taxon>
        <taxon>Chordata</taxon>
        <taxon>Craniata</taxon>
        <taxon>Vertebrata</taxon>
        <taxon>Euteleostomi</taxon>
        <taxon>Actinopterygii</taxon>
        <taxon>Neopterygii</taxon>
        <taxon>Teleostei</taxon>
        <taxon>Neoteleostei</taxon>
        <taxon>Acanthomorphata</taxon>
        <taxon>Carangaria</taxon>
        <taxon>Pleuronectiformes</taxon>
        <taxon>Pleuronectoidei</taxon>
        <taxon>Pleuronectidae</taxon>
        <taxon>Pleuronectes</taxon>
    </lineage>
</organism>
<evidence type="ECO:0000313" key="2">
    <source>
        <dbReference type="EMBL" id="CAB1427694.1"/>
    </source>
</evidence>
<dbReference type="EMBL" id="CADEAL010000990">
    <property type="protein sequence ID" value="CAB1427694.1"/>
    <property type="molecule type" value="Genomic_DNA"/>
</dbReference>